<proteinExistence type="predicted"/>
<accession>A0ABR9CUN5</accession>
<evidence type="ECO:0000259" key="2">
    <source>
        <dbReference type="Pfam" id="PF18686"/>
    </source>
</evidence>
<protein>
    <recommendedName>
        <fullName evidence="2">DUF5636 domain-containing protein</fullName>
    </recommendedName>
</protein>
<evidence type="ECO:0000313" key="3">
    <source>
        <dbReference type="EMBL" id="MBD9354539.1"/>
    </source>
</evidence>
<name>A0ABR9CUN5_9GAMM</name>
<gene>
    <name evidence="3" type="ORF">IE877_01345</name>
</gene>
<reference evidence="3 4" key="1">
    <citation type="submission" date="2020-09" db="EMBL/GenBank/DDBJ databases">
        <title>Methylomonas albis sp. nov. and Methylomonas fluvii sp. nov.: Two cold-adapted methanotrophs from the River Elbe and an amended description of Methylovulum psychrotolerans strain Eb1.</title>
        <authorList>
            <person name="Bussmann I.K."/>
            <person name="Klings K.-W."/>
            <person name="Warnstedt J."/>
            <person name="Hoppert M."/>
            <person name="Saborowski A."/>
            <person name="Horn F."/>
            <person name="Liebner S."/>
        </authorList>
    </citation>
    <scope>NUCLEOTIDE SEQUENCE [LARGE SCALE GENOMIC DNA]</scope>
    <source>
        <strain evidence="3 4">EbA</strain>
    </source>
</reference>
<feature type="domain" description="DUF5636" evidence="2">
    <location>
        <begin position="38"/>
        <end position="148"/>
    </location>
</feature>
<dbReference type="EMBL" id="JACXSS010000001">
    <property type="protein sequence ID" value="MBD9354539.1"/>
    <property type="molecule type" value="Genomic_DNA"/>
</dbReference>
<feature type="region of interest" description="Disordered" evidence="1">
    <location>
        <begin position="275"/>
        <end position="299"/>
    </location>
</feature>
<dbReference type="InterPro" id="IPR040708">
    <property type="entry name" value="DUF5636"/>
</dbReference>
<dbReference type="RefSeq" id="WP_192372519.1">
    <property type="nucleotide sequence ID" value="NZ_CAJHIV010000001.1"/>
</dbReference>
<sequence>MVDYTNLKQFSDIKDQLLAAKFSKVGGGGVIDKQNENLENLCKAAELLCDTVNFTSALENVSRKLWIRYNAQPPDTRNRFTRALRVLAEEEQFIVSDNGGVSSQPESLVLTDGGDQNFLSYVQKRYFWKDVMNNEHGEHTHSLQWLAIYEILGAVTPKLYSMTAQYRCSTKDKDKHIYLWSWLVDAFPQNLAGAAPSFGGKEVENSKLVANDFRTPQFFMNYFVRGFFANNLQDNFVAAYLYRRYINRNWISREEDTYDENGIVTKGLSEIKGDSAGKWKSKNQQNQQNQQWKVKTDASGTYERKVGADKTTPKDIRTIKCKFHGVDGKLTMGNNSNQ</sequence>
<evidence type="ECO:0000313" key="4">
    <source>
        <dbReference type="Proteomes" id="UP000652176"/>
    </source>
</evidence>
<dbReference type="Proteomes" id="UP000652176">
    <property type="component" value="Unassembled WGS sequence"/>
</dbReference>
<comment type="caution">
    <text evidence="3">The sequence shown here is derived from an EMBL/GenBank/DDBJ whole genome shotgun (WGS) entry which is preliminary data.</text>
</comment>
<evidence type="ECO:0000256" key="1">
    <source>
        <dbReference type="SAM" id="MobiDB-lite"/>
    </source>
</evidence>
<dbReference type="Pfam" id="PF18686">
    <property type="entry name" value="DUF5636"/>
    <property type="match status" value="1"/>
</dbReference>
<organism evidence="3 4">
    <name type="scientific">Methylomonas albis</name>
    <dbReference type="NCBI Taxonomy" id="1854563"/>
    <lineage>
        <taxon>Bacteria</taxon>
        <taxon>Pseudomonadati</taxon>
        <taxon>Pseudomonadota</taxon>
        <taxon>Gammaproteobacteria</taxon>
        <taxon>Methylococcales</taxon>
        <taxon>Methylococcaceae</taxon>
        <taxon>Methylomonas</taxon>
    </lineage>
</organism>
<keyword evidence="4" id="KW-1185">Reference proteome</keyword>